<keyword evidence="1" id="KW-0472">Membrane</keyword>
<keyword evidence="3" id="KW-1185">Reference proteome</keyword>
<sequence length="223" mass="27025">MKLTTEQIEYVSNYIKSFNIKWYELQVELTDHMVTSMEEIWEKEPELTFHQVKQYAENRFGRNGFKKVEKERRIILHKEFNRSQWKMVVEYLKFPKIVMSILLVVFVYRISFYFEDILLYIKILFGILLVTSVVSIFNWFLYRKINGKRFLALETAFSVNIGSIWFSYWGIFLAKNFIKNLRENHLFFLPFCFFWVLGFLLVITGKHLTNKVASNIKKQYQLK</sequence>
<protein>
    <submittedName>
        <fullName evidence="2">Uncharacterized protein</fullName>
    </submittedName>
</protein>
<reference evidence="3" key="1">
    <citation type="submission" date="2016-10" db="EMBL/GenBank/DDBJ databases">
        <authorList>
            <person name="Varghese N."/>
            <person name="Submissions S."/>
        </authorList>
    </citation>
    <scope>NUCLEOTIDE SEQUENCE [LARGE SCALE GENOMIC DNA]</scope>
    <source>
        <strain evidence="3">CGMCC 1.9230</strain>
    </source>
</reference>
<evidence type="ECO:0000256" key="1">
    <source>
        <dbReference type="SAM" id="Phobius"/>
    </source>
</evidence>
<evidence type="ECO:0000313" key="3">
    <source>
        <dbReference type="Proteomes" id="UP000236737"/>
    </source>
</evidence>
<gene>
    <name evidence="2" type="ORF">SAMN04488130_101368</name>
</gene>
<feature type="transmembrane region" description="Helical" evidence="1">
    <location>
        <begin position="117"/>
        <end position="141"/>
    </location>
</feature>
<feature type="transmembrane region" description="Helical" evidence="1">
    <location>
        <begin position="91"/>
        <end position="111"/>
    </location>
</feature>
<organism evidence="2 3">
    <name type="scientific">Flavobacterium urumqiense</name>
    <dbReference type="NCBI Taxonomy" id="935224"/>
    <lineage>
        <taxon>Bacteria</taxon>
        <taxon>Pseudomonadati</taxon>
        <taxon>Bacteroidota</taxon>
        <taxon>Flavobacteriia</taxon>
        <taxon>Flavobacteriales</taxon>
        <taxon>Flavobacteriaceae</taxon>
        <taxon>Flavobacterium</taxon>
    </lineage>
</organism>
<dbReference type="EMBL" id="FNVP01000001">
    <property type="protein sequence ID" value="SEF51954.1"/>
    <property type="molecule type" value="Genomic_DNA"/>
</dbReference>
<dbReference type="AlphaFoldDB" id="A0A1H5SNC8"/>
<keyword evidence="1" id="KW-0812">Transmembrane</keyword>
<feature type="transmembrane region" description="Helical" evidence="1">
    <location>
        <begin position="186"/>
        <end position="208"/>
    </location>
</feature>
<keyword evidence="1" id="KW-1133">Transmembrane helix</keyword>
<accession>A0A1H5SNC8</accession>
<dbReference type="RefSeq" id="WP_167386499.1">
    <property type="nucleotide sequence ID" value="NZ_FNVP01000001.1"/>
</dbReference>
<evidence type="ECO:0000313" key="2">
    <source>
        <dbReference type="EMBL" id="SEF51954.1"/>
    </source>
</evidence>
<feature type="transmembrane region" description="Helical" evidence="1">
    <location>
        <begin position="153"/>
        <end position="174"/>
    </location>
</feature>
<name>A0A1H5SNC8_9FLAO</name>
<dbReference type="Proteomes" id="UP000236737">
    <property type="component" value="Unassembled WGS sequence"/>
</dbReference>
<proteinExistence type="predicted"/>